<feature type="compositionally biased region" description="Basic and acidic residues" evidence="2">
    <location>
        <begin position="194"/>
        <end position="205"/>
    </location>
</feature>
<dbReference type="SUPFAM" id="SSF47473">
    <property type="entry name" value="EF-hand"/>
    <property type="match status" value="1"/>
</dbReference>
<feature type="compositionally biased region" description="Basic and acidic residues" evidence="2">
    <location>
        <begin position="703"/>
        <end position="715"/>
    </location>
</feature>
<dbReference type="eggNOG" id="ENOG502QRRG">
    <property type="taxonomic scope" value="Eukaryota"/>
</dbReference>
<feature type="region of interest" description="Disordered" evidence="2">
    <location>
        <begin position="921"/>
        <end position="958"/>
    </location>
</feature>
<protein>
    <submittedName>
        <fullName evidence="3">Uncharacterized protein</fullName>
    </submittedName>
</protein>
<dbReference type="GO" id="GO:0007099">
    <property type="term" value="P:centriole replication"/>
    <property type="evidence" value="ECO:0007669"/>
    <property type="project" value="InterPro"/>
</dbReference>
<dbReference type="PANTHER" id="PTHR34439">
    <property type="entry name" value="CENTROBIN"/>
    <property type="match status" value="1"/>
</dbReference>
<keyword evidence="1" id="KW-0175">Coiled coil</keyword>
<evidence type="ECO:0000256" key="2">
    <source>
        <dbReference type="SAM" id="MobiDB-lite"/>
    </source>
</evidence>
<feature type="region of interest" description="Disordered" evidence="2">
    <location>
        <begin position="1036"/>
        <end position="1055"/>
    </location>
</feature>
<dbReference type="EMBL" id="GG666612">
    <property type="protein sequence ID" value="EEN49327.1"/>
    <property type="molecule type" value="Genomic_DNA"/>
</dbReference>
<feature type="region of interest" description="Disordered" evidence="2">
    <location>
        <begin position="1079"/>
        <end position="1106"/>
    </location>
</feature>
<feature type="coiled-coil region" evidence="1">
    <location>
        <begin position="309"/>
        <end position="594"/>
    </location>
</feature>
<feature type="region of interest" description="Disordered" evidence="2">
    <location>
        <begin position="1"/>
        <end position="69"/>
    </location>
</feature>
<feature type="region of interest" description="Disordered" evidence="2">
    <location>
        <begin position="693"/>
        <end position="722"/>
    </location>
</feature>
<feature type="compositionally biased region" description="Polar residues" evidence="2">
    <location>
        <begin position="763"/>
        <end position="772"/>
    </location>
</feature>
<dbReference type="GO" id="GO:1902017">
    <property type="term" value="P:regulation of cilium assembly"/>
    <property type="evidence" value="ECO:0007669"/>
    <property type="project" value="InterPro"/>
</dbReference>
<feature type="compositionally biased region" description="Low complexity" evidence="2">
    <location>
        <begin position="19"/>
        <end position="53"/>
    </location>
</feature>
<name>C3ZF21_BRAFL</name>
<feature type="region of interest" description="Disordered" evidence="2">
    <location>
        <begin position="744"/>
        <end position="772"/>
    </location>
</feature>
<feature type="region of interest" description="Disordered" evidence="2">
    <location>
        <begin position="867"/>
        <end position="906"/>
    </location>
</feature>
<evidence type="ECO:0000313" key="3">
    <source>
        <dbReference type="EMBL" id="EEN49327.1"/>
    </source>
</evidence>
<dbReference type="PANTHER" id="PTHR34439:SF1">
    <property type="entry name" value="CENTROBIN"/>
    <property type="match status" value="1"/>
</dbReference>
<dbReference type="AlphaFoldDB" id="C3ZF21"/>
<feature type="region of interest" description="Disordered" evidence="2">
    <location>
        <begin position="1139"/>
        <end position="1204"/>
    </location>
</feature>
<gene>
    <name evidence="3" type="ORF">BRAFLDRAFT_123650</name>
</gene>
<proteinExistence type="predicted"/>
<dbReference type="InterPro" id="IPR038923">
    <property type="entry name" value="Centrobin"/>
</dbReference>
<accession>C3ZF21</accession>
<feature type="compositionally biased region" description="Polar residues" evidence="2">
    <location>
        <begin position="972"/>
        <end position="1001"/>
    </location>
</feature>
<feature type="region of interest" description="Disordered" evidence="2">
    <location>
        <begin position="181"/>
        <end position="205"/>
    </location>
</feature>
<sequence>MAALSVGDDDDDMMSGFGPLSSVPSSPAAPHHFSSPAQQQQQQHGRKQQQQQQHAADSGLSPITTSTGVSPTLTLTAVSTATSQSARYPHVDSFLSSLETPTTFIREMEGVRNSLQNMLKLGHAMADRDSFERVEGLGLLTADRHNRKEADESFDSNTTAQLLTAKPVLVSQDVSPVSVDSGLHTARGQWSSRVDGELASERRNSRSESLYVENQILRDSVERERFRRKHCEQQIQELQSKILELQQQLAVAVSTDKKKDVMIEQLDKTLAKVVEGWKKQDTEKTELIRKLKEEKYAIEKGHSRQQEVLMNFEKDLAQAVEQLAIEQQRASMAEQEKVAQFQKQQEEKAKTLDLLQGEREKAIRVESERDQLLQQAEALQREVDNFNQMLETERSTFRAQEEELQKQLELLTEKHQEVVDQEKAAVHAESQKAQEHQKALSSAHNEIGQLKMELNAANRDKENLKMELSLQEARFEASQSKLESEYQAEQERKMSQQLSEAHDQLTQTEERLREQHRRQIQEVADRHRQDLDTHMKQFHQELEQKDTKLRETCQDYDDRILEAREKISTLSHENEKLESQKNAMKTRLQSLIQSHVKEAMLLLSDVTSDALSSSAEPAVSSSFRLGAQSGGNNTTTTRPGLGVSLGPSMFSASGHSGNLAQEENQKFSFSTLFKSVDAERLVVQRQEKTETFATQTTDSVPQGERRAKTEVDRDIVGPGGRQATAEVHRDIIGPWEWQAKAEVHTTAPGDRQPPTTEVHRHTTTPGERQPSDMTMYTQTQTAPDTHVTWSPESVIVGETVGYTEQDIDDGASVLSTEPTRRMVDSQYEPLLEKFSHHETKQSELQHYVELLLQQSPAGYVDVFPSQDRPVQEHRHQTDIQTGPPSLAFLPSETVDSPPTSARTTQVDVQAVVPSSLQFTNRYIPQQPAPGPAAGLLTSVPDKDSLDPQPPQQAPSLNTRPALSAEWLTQLRTQQPDSQPTQRDTQAETGAHLNTSSQNLPSRNIPVPVMKSRLPPTQVGAGVSHSYPPMMASSPRVLPVSNSHRGTPSKDRHVGPGVVTRVLPTERAAGQQAPVIQRPRVSVGVPQQAGGQNQHGSSEAVPQQQPVWPTDPAVVQELLNMYANRAGQGYLASNMSGHHASFAAPSQTSDLSSSRGPARVKRSLSASFSQGESNQLDGESKNIKPQSTSKAQVPPRSAKMGKTQDGSRFITRDVLKAGMATLGISNDDVTNIAIIEMADANNADRISVQEFPLRFSHKTKI</sequence>
<organism>
    <name type="scientific">Branchiostoma floridae</name>
    <name type="common">Florida lancelet</name>
    <name type="synonym">Amphioxus</name>
    <dbReference type="NCBI Taxonomy" id="7739"/>
    <lineage>
        <taxon>Eukaryota</taxon>
        <taxon>Metazoa</taxon>
        <taxon>Chordata</taxon>
        <taxon>Cephalochordata</taxon>
        <taxon>Leptocardii</taxon>
        <taxon>Amphioxiformes</taxon>
        <taxon>Branchiostomatidae</taxon>
        <taxon>Branchiostoma</taxon>
    </lineage>
</organism>
<dbReference type="InParanoid" id="C3ZF21"/>
<feature type="compositionally biased region" description="Polar residues" evidence="2">
    <location>
        <begin position="893"/>
        <end position="906"/>
    </location>
</feature>
<feature type="compositionally biased region" description="Polar residues" evidence="2">
    <location>
        <begin position="1143"/>
        <end position="1154"/>
    </location>
</feature>
<feature type="coiled-coil region" evidence="1">
    <location>
        <begin position="221"/>
        <end position="255"/>
    </location>
</feature>
<reference evidence="3" key="1">
    <citation type="journal article" date="2008" name="Nature">
        <title>The amphioxus genome and the evolution of the chordate karyotype.</title>
        <authorList>
            <consortium name="US DOE Joint Genome Institute (JGI-PGF)"/>
            <person name="Putnam N.H."/>
            <person name="Butts T."/>
            <person name="Ferrier D.E.K."/>
            <person name="Furlong R.F."/>
            <person name="Hellsten U."/>
            <person name="Kawashima T."/>
            <person name="Robinson-Rechavi M."/>
            <person name="Shoguchi E."/>
            <person name="Terry A."/>
            <person name="Yu J.-K."/>
            <person name="Benito-Gutierrez E.L."/>
            <person name="Dubchak I."/>
            <person name="Garcia-Fernandez J."/>
            <person name="Gibson-Brown J.J."/>
            <person name="Grigoriev I.V."/>
            <person name="Horton A.C."/>
            <person name="de Jong P.J."/>
            <person name="Jurka J."/>
            <person name="Kapitonov V.V."/>
            <person name="Kohara Y."/>
            <person name="Kuroki Y."/>
            <person name="Lindquist E."/>
            <person name="Lucas S."/>
            <person name="Osoegawa K."/>
            <person name="Pennacchio L.A."/>
            <person name="Salamov A.A."/>
            <person name="Satou Y."/>
            <person name="Sauka-Spengler T."/>
            <person name="Schmutz J."/>
            <person name="Shin-I T."/>
            <person name="Toyoda A."/>
            <person name="Bronner-Fraser M."/>
            <person name="Fujiyama A."/>
            <person name="Holland L.Z."/>
            <person name="Holland P.W.H."/>
            <person name="Satoh N."/>
            <person name="Rokhsar D.S."/>
        </authorList>
    </citation>
    <scope>NUCLEOTIDE SEQUENCE [LARGE SCALE GENOMIC DNA]</scope>
    <source>
        <strain evidence="3">S238N-H82</strain>
        <tissue evidence="3">Testes</tissue>
    </source>
</reference>
<evidence type="ECO:0000256" key="1">
    <source>
        <dbReference type="SAM" id="Coils"/>
    </source>
</evidence>
<feature type="compositionally biased region" description="Polar residues" evidence="2">
    <location>
        <begin position="1163"/>
        <end position="1190"/>
    </location>
</feature>
<feature type="compositionally biased region" description="Polar residues" evidence="2">
    <location>
        <begin position="1088"/>
        <end position="1106"/>
    </location>
</feature>
<dbReference type="InterPro" id="IPR011992">
    <property type="entry name" value="EF-hand-dom_pair"/>
</dbReference>
<feature type="region of interest" description="Disordered" evidence="2">
    <location>
        <begin position="972"/>
        <end position="1006"/>
    </location>
</feature>